<dbReference type="Proteomes" id="UP000294335">
    <property type="component" value="Unassembled WGS sequence"/>
</dbReference>
<accession>A0AAQ1SVN4</accession>
<name>A0AAQ1SVN4_9PSED</name>
<dbReference type="EMBL" id="OPYN01000174">
    <property type="protein sequence ID" value="SPO62472.1"/>
    <property type="molecule type" value="Genomic_DNA"/>
</dbReference>
<gene>
    <name evidence="1" type="ORF">JV551A3_V1_1740017</name>
</gene>
<evidence type="ECO:0000313" key="2">
    <source>
        <dbReference type="Proteomes" id="UP000294335"/>
    </source>
</evidence>
<dbReference type="AlphaFoldDB" id="A0AAQ1SVN4"/>
<keyword evidence="2" id="KW-1185">Reference proteome</keyword>
<organism evidence="1 2">
    <name type="scientific">Pseudomonas inefficax</name>
    <dbReference type="NCBI Taxonomy" id="2078786"/>
    <lineage>
        <taxon>Bacteria</taxon>
        <taxon>Pseudomonadati</taxon>
        <taxon>Pseudomonadota</taxon>
        <taxon>Gammaproteobacteria</taxon>
        <taxon>Pseudomonadales</taxon>
        <taxon>Pseudomonadaceae</taxon>
        <taxon>Pseudomonas</taxon>
    </lineage>
</organism>
<sequence length="88" mass="10253">MPVGFTWRTAVLPSIRYANYPESLYLNMYFNFVAVGGFRQTALKRKKTPTRLFSMIYRLPKNPVNLYLERETRLELATPTLARSCSTN</sequence>
<proteinExistence type="predicted"/>
<comment type="caution">
    <text evidence="1">The sequence shown here is derived from an EMBL/GenBank/DDBJ whole genome shotgun (WGS) entry which is preliminary data.</text>
</comment>
<protein>
    <submittedName>
        <fullName evidence="1">Uncharacterized protein</fullName>
    </submittedName>
</protein>
<evidence type="ECO:0000313" key="1">
    <source>
        <dbReference type="EMBL" id="SPO62472.1"/>
    </source>
</evidence>
<reference evidence="1 2" key="1">
    <citation type="submission" date="2018-02" db="EMBL/GenBank/DDBJ databases">
        <authorList>
            <person name="Dubost A."/>
        </authorList>
    </citation>
    <scope>NUCLEOTIDE SEQUENCE [LARGE SCALE GENOMIC DNA]</scope>
    <source>
        <strain evidence="2">JV551A3</strain>
    </source>
</reference>